<dbReference type="InterPro" id="IPR052024">
    <property type="entry name" value="Methanogen_methyltrans"/>
</dbReference>
<name>A0ABR7ECW2_9FIRM</name>
<dbReference type="PANTHER" id="PTHR47099">
    <property type="entry name" value="METHYLCOBAMIDE:COM METHYLTRANSFERASE MTBA"/>
    <property type="match status" value="1"/>
</dbReference>
<keyword evidence="3" id="KW-1185">Reference proteome</keyword>
<evidence type="ECO:0000313" key="3">
    <source>
        <dbReference type="Proteomes" id="UP000606889"/>
    </source>
</evidence>
<comment type="caution">
    <text evidence="2">The sequence shown here is derived from an EMBL/GenBank/DDBJ whole genome shotgun (WGS) entry which is preliminary data.</text>
</comment>
<protein>
    <recommendedName>
        <fullName evidence="1">Uroporphyrinogen decarboxylase (URO-D) domain-containing protein</fullName>
    </recommendedName>
</protein>
<dbReference type="PANTHER" id="PTHR47099:SF1">
    <property type="entry name" value="METHYLCOBAMIDE:COM METHYLTRANSFERASE MTBA"/>
    <property type="match status" value="1"/>
</dbReference>
<feature type="domain" description="Uroporphyrinogen decarboxylase (URO-D)" evidence="1">
    <location>
        <begin position="124"/>
        <end position="344"/>
    </location>
</feature>
<reference evidence="2 3" key="1">
    <citation type="submission" date="2020-08" db="EMBL/GenBank/DDBJ databases">
        <title>Genome public.</title>
        <authorList>
            <person name="Liu C."/>
            <person name="Sun Q."/>
        </authorList>
    </citation>
    <scope>NUCLEOTIDE SEQUENCE [LARGE SCALE GENOMIC DNA]</scope>
    <source>
        <strain evidence="2 3">NSJ-35</strain>
    </source>
</reference>
<dbReference type="EMBL" id="JACOON010000002">
    <property type="protein sequence ID" value="MBC5647622.1"/>
    <property type="molecule type" value="Genomic_DNA"/>
</dbReference>
<dbReference type="Gene3D" id="3.20.20.210">
    <property type="match status" value="1"/>
</dbReference>
<dbReference type="SUPFAM" id="SSF51726">
    <property type="entry name" value="UROD/MetE-like"/>
    <property type="match status" value="1"/>
</dbReference>
<sequence>MDSKTRFYHAMEGKPIDRLPMWYGAEPDLTHNIMKLLGVETEEQMMQEIHADFRTIRPKYIGPKLARYEDGTFDSIWGIRRGGGFWGTALNHPLEQIEDVRELDKFEWPSPDLFDVEFTPEEIALSKDYAIIGGEWAPFFIEAYELVGMEKLLMDMYINPELAMGLIERCLDFHLEINERLFPKYAQYIDMYWFANDYGITRGLLMDPDMWRKYLKPLQKKLADQGHKYGMKVAMHSCGDITSIIPDLIDIGIEIVNPIQVNCPGMDPQKLKREFGKDIVFFGGIDYNELLSNGTPSEVKQGVKDMIDILGYDGKMIVAPTHDLLMGEVPAENMVMLYKTAYEYSPKFFE</sequence>
<dbReference type="RefSeq" id="WP_186857142.1">
    <property type="nucleotide sequence ID" value="NZ_JACOON010000002.1"/>
</dbReference>
<dbReference type="Proteomes" id="UP000606889">
    <property type="component" value="Unassembled WGS sequence"/>
</dbReference>
<evidence type="ECO:0000313" key="2">
    <source>
        <dbReference type="EMBL" id="MBC5647622.1"/>
    </source>
</evidence>
<proteinExistence type="predicted"/>
<dbReference type="Pfam" id="PF01208">
    <property type="entry name" value="URO-D"/>
    <property type="match status" value="1"/>
</dbReference>
<organism evidence="2 3">
    <name type="scientific">Christensenella tenuis</name>
    <dbReference type="NCBI Taxonomy" id="2763033"/>
    <lineage>
        <taxon>Bacteria</taxon>
        <taxon>Bacillati</taxon>
        <taxon>Bacillota</taxon>
        <taxon>Clostridia</taxon>
        <taxon>Christensenellales</taxon>
        <taxon>Christensenellaceae</taxon>
        <taxon>Christensenella</taxon>
    </lineage>
</organism>
<evidence type="ECO:0000259" key="1">
    <source>
        <dbReference type="Pfam" id="PF01208"/>
    </source>
</evidence>
<gene>
    <name evidence="2" type="ORF">H8S18_04685</name>
</gene>
<accession>A0ABR7ECW2</accession>
<dbReference type="InterPro" id="IPR000257">
    <property type="entry name" value="Uroporphyrinogen_deCOase"/>
</dbReference>
<dbReference type="InterPro" id="IPR038071">
    <property type="entry name" value="UROD/MetE-like_sf"/>
</dbReference>